<sequence>MANETSRTITLRPFDESVDEIAALVTEVVGLASELDIELDSETAERCVQHLLYVNQVNQVMNLTRIKDIHDALILHIVDSLALYRDLPIDPEHFLDMGTGAGFPGIPFALYTGCSGVLLDSVGKKIDAVNAFIAALGIEDVEGIHDRCESYAMKMRGRFDTVFARAVGQMSMIIEYGTPFLEDDGYLVVAKANPEASELKLAEKTAAICGLELIGCDEFDLPRGLGHRSVFLYQKVSEPQIKLPRAVGLAKKQPLAS</sequence>
<keyword evidence="4 6" id="KW-0808">Transferase</keyword>
<feature type="binding site" evidence="6">
    <location>
        <position position="165"/>
    </location>
    <ligand>
        <name>S-adenosyl-L-methionine</name>
        <dbReference type="ChEBI" id="CHEBI:59789"/>
    </ligand>
</feature>
<feature type="binding site" evidence="6">
    <location>
        <begin position="148"/>
        <end position="149"/>
    </location>
    <ligand>
        <name>S-adenosyl-L-methionine</name>
        <dbReference type="ChEBI" id="CHEBI:59789"/>
    </ligand>
</feature>
<dbReference type="InterPro" id="IPR029063">
    <property type="entry name" value="SAM-dependent_MTases_sf"/>
</dbReference>
<protein>
    <recommendedName>
        <fullName evidence="6">Ribosomal RNA small subunit methyltransferase G</fullName>
        <ecNumber evidence="6">2.1.1.-</ecNumber>
    </recommendedName>
    <alternativeName>
        <fullName evidence="6">16S rRNA 7-methylguanosine methyltransferase</fullName>
        <shortName evidence="6">16S rRNA m7G methyltransferase</shortName>
    </alternativeName>
</protein>
<organism evidence="7 8">
    <name type="scientific">Collinsella intestinalis</name>
    <dbReference type="NCBI Taxonomy" id="147207"/>
    <lineage>
        <taxon>Bacteria</taxon>
        <taxon>Bacillati</taxon>
        <taxon>Actinomycetota</taxon>
        <taxon>Coriobacteriia</taxon>
        <taxon>Coriobacteriales</taxon>
        <taxon>Coriobacteriaceae</taxon>
        <taxon>Collinsella</taxon>
    </lineage>
</organism>
<dbReference type="GO" id="GO:0005829">
    <property type="term" value="C:cytosol"/>
    <property type="evidence" value="ECO:0007669"/>
    <property type="project" value="TreeGrafter"/>
</dbReference>
<comment type="similarity">
    <text evidence="6">Belongs to the methyltransferase superfamily. RNA methyltransferase RsmG family.</text>
</comment>
<gene>
    <name evidence="6 7" type="primary">rsmG</name>
    <name evidence="7" type="ORF">DW787_06850</name>
</gene>
<dbReference type="AlphaFoldDB" id="A0A414FVC0"/>
<dbReference type="PANTHER" id="PTHR31760:SF0">
    <property type="entry name" value="S-ADENOSYL-L-METHIONINE-DEPENDENT METHYLTRANSFERASES SUPERFAMILY PROTEIN"/>
    <property type="match status" value="1"/>
</dbReference>
<dbReference type="InterPro" id="IPR003682">
    <property type="entry name" value="rRNA_ssu_MeTfrase_G"/>
</dbReference>
<dbReference type="Pfam" id="PF02527">
    <property type="entry name" value="GidB"/>
    <property type="match status" value="1"/>
</dbReference>
<feature type="binding site" evidence="6">
    <location>
        <position position="103"/>
    </location>
    <ligand>
        <name>S-adenosyl-L-methionine</name>
        <dbReference type="ChEBI" id="CHEBI:59789"/>
    </ligand>
</feature>
<evidence type="ECO:0000256" key="3">
    <source>
        <dbReference type="ARBA" id="ARBA00022603"/>
    </source>
</evidence>
<dbReference type="SUPFAM" id="SSF53335">
    <property type="entry name" value="S-adenosyl-L-methionine-dependent methyltransferases"/>
    <property type="match status" value="1"/>
</dbReference>
<proteinExistence type="inferred from homology"/>
<comment type="caution">
    <text evidence="6">Lacks conserved residue(s) required for the propagation of feature annotation.</text>
</comment>
<dbReference type="Proteomes" id="UP000286050">
    <property type="component" value="Unassembled WGS sequence"/>
</dbReference>
<reference evidence="7 8" key="1">
    <citation type="submission" date="2018-08" db="EMBL/GenBank/DDBJ databases">
        <title>A genome reference for cultivated species of the human gut microbiota.</title>
        <authorList>
            <person name="Zou Y."/>
            <person name="Xue W."/>
            <person name="Luo G."/>
        </authorList>
    </citation>
    <scope>NUCLEOTIDE SEQUENCE [LARGE SCALE GENOMIC DNA]</scope>
    <source>
        <strain evidence="7 8">AM30-5LB</strain>
    </source>
</reference>
<evidence type="ECO:0000256" key="2">
    <source>
        <dbReference type="ARBA" id="ARBA00022552"/>
    </source>
</evidence>
<evidence type="ECO:0000256" key="5">
    <source>
        <dbReference type="ARBA" id="ARBA00022691"/>
    </source>
</evidence>
<comment type="caution">
    <text evidence="7">The sequence shown here is derived from an EMBL/GenBank/DDBJ whole genome shotgun (WGS) entry which is preliminary data.</text>
</comment>
<feature type="binding site" evidence="6">
    <location>
        <position position="98"/>
    </location>
    <ligand>
        <name>S-adenosyl-L-methionine</name>
        <dbReference type="ChEBI" id="CHEBI:59789"/>
    </ligand>
</feature>
<dbReference type="GO" id="GO:0070043">
    <property type="term" value="F:rRNA (guanine-N7-)-methyltransferase activity"/>
    <property type="evidence" value="ECO:0007669"/>
    <property type="project" value="UniProtKB-UniRule"/>
</dbReference>
<keyword evidence="2 6" id="KW-0698">rRNA processing</keyword>
<dbReference type="PANTHER" id="PTHR31760">
    <property type="entry name" value="S-ADENOSYL-L-METHIONINE-DEPENDENT METHYLTRANSFERASES SUPERFAMILY PROTEIN"/>
    <property type="match status" value="1"/>
</dbReference>
<dbReference type="RefSeq" id="WP_118272200.1">
    <property type="nucleotide sequence ID" value="NZ_QSJI01000006.1"/>
</dbReference>
<dbReference type="NCBIfam" id="TIGR00138">
    <property type="entry name" value="rsmG_gidB"/>
    <property type="match status" value="1"/>
</dbReference>
<name>A0A414FVC0_9ACTN</name>
<dbReference type="Gene3D" id="3.40.50.150">
    <property type="entry name" value="Vaccinia Virus protein VP39"/>
    <property type="match status" value="1"/>
</dbReference>
<dbReference type="PIRSF" id="PIRSF003078">
    <property type="entry name" value="GidB"/>
    <property type="match status" value="1"/>
</dbReference>
<evidence type="ECO:0000256" key="1">
    <source>
        <dbReference type="ARBA" id="ARBA00022490"/>
    </source>
</evidence>
<keyword evidence="3 6" id="KW-0489">Methyltransferase</keyword>
<comment type="function">
    <text evidence="6">Specifically methylates the N7 position of a guanine in 16S rRNA.</text>
</comment>
<accession>A0A414FVC0</accession>
<keyword evidence="5 6" id="KW-0949">S-adenosyl-L-methionine</keyword>
<evidence type="ECO:0000256" key="6">
    <source>
        <dbReference type="HAMAP-Rule" id="MF_00074"/>
    </source>
</evidence>
<keyword evidence="1 6" id="KW-0963">Cytoplasm</keyword>
<evidence type="ECO:0000313" key="7">
    <source>
        <dbReference type="EMBL" id="RHD55081.1"/>
    </source>
</evidence>
<dbReference type="EC" id="2.1.1.-" evidence="6"/>
<dbReference type="EMBL" id="QSJI01000006">
    <property type="protein sequence ID" value="RHD55081.1"/>
    <property type="molecule type" value="Genomic_DNA"/>
</dbReference>
<dbReference type="HAMAP" id="MF_00074">
    <property type="entry name" value="16SrRNA_methyltr_G"/>
    <property type="match status" value="1"/>
</dbReference>
<comment type="subcellular location">
    <subcellularLocation>
        <location evidence="6">Cytoplasm</location>
    </subcellularLocation>
</comment>
<evidence type="ECO:0000313" key="8">
    <source>
        <dbReference type="Proteomes" id="UP000286050"/>
    </source>
</evidence>
<evidence type="ECO:0000256" key="4">
    <source>
        <dbReference type="ARBA" id="ARBA00022679"/>
    </source>
</evidence>